<sequence length="452" mass="51982">METTKFPKRPTLRWDQHKRLVLCCLYRFFVCNKKETEEIFSYMFRGHLNERGIQGFIPFATLNTQWVWMKKKRDPVWSHVHMNTAFEADDEWKEIVTQIKSAAKTLRFELRERMEDDTNASCQSSLGSDGERNTTSNVPAVPILPRLLSTPETANPIVLVCPTRDRVFNGRSRDNQTADQVIDLCIDQSIGQQNDIHSDTPTGLHGSTEPVVTTHGKLCLWCEHEGTTYESEDIQELQHEDYNPESGYEDHSHGNQHNYRQGDPIMREYTQGFTQFMRELGGKVSYSDEELFDSESEYLMTPQERPSKVHSFYDPRLSLPAGLEQALLASEDNSDWCADRSPTNLTAFGTPAIPMEDLSGALDDDRISTQKTLSNFRFPQNHKAHDEAPDDGFGGQRVLQYAWPPNDGMRVETLRQMSVEALRQVENQSTTHFDHQEEMDVLMYDGNTWNQV</sequence>
<accession>A0A1V6QQB6</accession>
<organism evidence="2 3">
    <name type="scientific">Penicillium solitum</name>
    <dbReference type="NCBI Taxonomy" id="60172"/>
    <lineage>
        <taxon>Eukaryota</taxon>
        <taxon>Fungi</taxon>
        <taxon>Dikarya</taxon>
        <taxon>Ascomycota</taxon>
        <taxon>Pezizomycotina</taxon>
        <taxon>Eurotiomycetes</taxon>
        <taxon>Eurotiomycetidae</taxon>
        <taxon>Eurotiales</taxon>
        <taxon>Aspergillaceae</taxon>
        <taxon>Penicillium</taxon>
    </lineage>
</organism>
<dbReference type="AlphaFoldDB" id="A0A1V6QQB6"/>
<proteinExistence type="predicted"/>
<evidence type="ECO:0000313" key="2">
    <source>
        <dbReference type="EMBL" id="OQD91395.1"/>
    </source>
</evidence>
<gene>
    <name evidence="2" type="ORF">PENSOL_c054G03818</name>
</gene>
<name>A0A1V6QQB6_9EURO</name>
<comment type="caution">
    <text evidence="2">The sequence shown here is derived from an EMBL/GenBank/DDBJ whole genome shotgun (WGS) entry which is preliminary data.</text>
</comment>
<evidence type="ECO:0000313" key="3">
    <source>
        <dbReference type="Proteomes" id="UP000191612"/>
    </source>
</evidence>
<dbReference type="EMBL" id="MDYO01000054">
    <property type="protein sequence ID" value="OQD91395.1"/>
    <property type="molecule type" value="Genomic_DNA"/>
</dbReference>
<protein>
    <submittedName>
        <fullName evidence="2">Uncharacterized protein</fullName>
    </submittedName>
</protein>
<dbReference type="Proteomes" id="UP000191612">
    <property type="component" value="Unassembled WGS sequence"/>
</dbReference>
<evidence type="ECO:0000256" key="1">
    <source>
        <dbReference type="SAM" id="MobiDB-lite"/>
    </source>
</evidence>
<feature type="region of interest" description="Disordered" evidence="1">
    <location>
        <begin position="119"/>
        <end position="138"/>
    </location>
</feature>
<keyword evidence="3" id="KW-1185">Reference proteome</keyword>
<reference evidence="3" key="1">
    <citation type="journal article" date="2017" name="Nat. Microbiol.">
        <title>Global analysis of biosynthetic gene clusters reveals vast potential of secondary metabolite production in Penicillium species.</title>
        <authorList>
            <person name="Nielsen J.C."/>
            <person name="Grijseels S."/>
            <person name="Prigent S."/>
            <person name="Ji B."/>
            <person name="Dainat J."/>
            <person name="Nielsen K.F."/>
            <person name="Frisvad J.C."/>
            <person name="Workman M."/>
            <person name="Nielsen J."/>
        </authorList>
    </citation>
    <scope>NUCLEOTIDE SEQUENCE [LARGE SCALE GENOMIC DNA]</scope>
    <source>
        <strain evidence="3">IBT 29525</strain>
    </source>
</reference>